<dbReference type="SUPFAM" id="SSF56784">
    <property type="entry name" value="HAD-like"/>
    <property type="match status" value="1"/>
</dbReference>
<accession>A0ABV5VZB8</accession>
<evidence type="ECO:0000313" key="2">
    <source>
        <dbReference type="Proteomes" id="UP001589619"/>
    </source>
</evidence>
<proteinExistence type="predicted"/>
<dbReference type="Pfam" id="PF00702">
    <property type="entry name" value="Hydrolase"/>
    <property type="match status" value="1"/>
</dbReference>
<dbReference type="InterPro" id="IPR050155">
    <property type="entry name" value="HAD-like_hydrolase_sf"/>
</dbReference>
<dbReference type="Gene3D" id="3.40.50.1000">
    <property type="entry name" value="HAD superfamily/HAD-like"/>
    <property type="match status" value="1"/>
</dbReference>
<keyword evidence="1" id="KW-0378">Hydrolase</keyword>
<dbReference type="EC" id="3.-.-.-" evidence="1"/>
<sequence length="271" mass="30184">MTSSKSQTNTKIKAVLFDFDGTLSTLRAGWEETMTPMMKEAIAGSRELSAEQAAELDREIAAYIDQSTGIQTIFQMKWLAEQVAGKGWNPRVLGEWEYKAEYNRRLLQSVNARIADLRGGRLDPSDFLMKGSISFLELLRENGIEMFVASGTDHPDVVNEAEVLGVHRYFEEIAGAPVGRADCSKEKVIGDLLEQRGFRGEELAVIGDGKVEIRLARERGALALGIASDENRREGVNPVKRDRLLAAGAQHIAGDFSNREEWREWLGLDQN</sequence>
<dbReference type="GO" id="GO:0016787">
    <property type="term" value="F:hydrolase activity"/>
    <property type="evidence" value="ECO:0007669"/>
    <property type="project" value="UniProtKB-KW"/>
</dbReference>
<dbReference type="PANTHER" id="PTHR43434:SF1">
    <property type="entry name" value="PHOSPHOGLYCOLATE PHOSPHATASE"/>
    <property type="match status" value="1"/>
</dbReference>
<dbReference type="EMBL" id="JBHMAG010000012">
    <property type="protein sequence ID" value="MFB9753413.1"/>
    <property type="molecule type" value="Genomic_DNA"/>
</dbReference>
<dbReference type="InterPro" id="IPR023214">
    <property type="entry name" value="HAD_sf"/>
</dbReference>
<dbReference type="SFLD" id="SFLDG01129">
    <property type="entry name" value="C1.5:_HAD__Beta-PGM__Phosphata"/>
    <property type="match status" value="1"/>
</dbReference>
<dbReference type="SFLD" id="SFLDS00003">
    <property type="entry name" value="Haloacid_Dehalogenase"/>
    <property type="match status" value="1"/>
</dbReference>
<dbReference type="Proteomes" id="UP001589619">
    <property type="component" value="Unassembled WGS sequence"/>
</dbReference>
<evidence type="ECO:0000313" key="1">
    <source>
        <dbReference type="EMBL" id="MFB9753413.1"/>
    </source>
</evidence>
<dbReference type="RefSeq" id="WP_344901473.1">
    <property type="nucleotide sequence ID" value="NZ_BAAAYO010000001.1"/>
</dbReference>
<protein>
    <submittedName>
        <fullName evidence="1">HAD family hydrolase</fullName>
        <ecNumber evidence="1">3.-.-.-</ecNumber>
    </submittedName>
</protein>
<comment type="caution">
    <text evidence="1">The sequence shown here is derived from an EMBL/GenBank/DDBJ whole genome shotgun (WGS) entry which is preliminary data.</text>
</comment>
<keyword evidence="2" id="KW-1185">Reference proteome</keyword>
<organism evidence="1 2">
    <name type="scientific">Paenibacillus hodogayensis</name>
    <dbReference type="NCBI Taxonomy" id="279208"/>
    <lineage>
        <taxon>Bacteria</taxon>
        <taxon>Bacillati</taxon>
        <taxon>Bacillota</taxon>
        <taxon>Bacilli</taxon>
        <taxon>Bacillales</taxon>
        <taxon>Paenibacillaceae</taxon>
        <taxon>Paenibacillus</taxon>
    </lineage>
</organism>
<dbReference type="CDD" id="cd01427">
    <property type="entry name" value="HAD_like"/>
    <property type="match status" value="1"/>
</dbReference>
<gene>
    <name evidence="1" type="ORF">ACFFNY_17750</name>
</gene>
<dbReference type="InterPro" id="IPR036412">
    <property type="entry name" value="HAD-like_sf"/>
</dbReference>
<dbReference type="PANTHER" id="PTHR43434">
    <property type="entry name" value="PHOSPHOGLYCOLATE PHOSPHATASE"/>
    <property type="match status" value="1"/>
</dbReference>
<reference evidence="1 2" key="1">
    <citation type="submission" date="2024-09" db="EMBL/GenBank/DDBJ databases">
        <authorList>
            <person name="Sun Q."/>
            <person name="Mori K."/>
        </authorList>
    </citation>
    <scope>NUCLEOTIDE SEQUENCE [LARGE SCALE GENOMIC DNA]</scope>
    <source>
        <strain evidence="1 2">JCM 12520</strain>
    </source>
</reference>
<name>A0ABV5VZB8_9BACL</name>